<dbReference type="AlphaFoldDB" id="A0A841RIT4"/>
<accession>A0A841RIT4</accession>
<protein>
    <submittedName>
        <fullName evidence="2">Heme/copper-type cytochrome/quinol oxidase subunit 4</fullName>
    </submittedName>
</protein>
<comment type="caution">
    <text evidence="2">The sequence shown here is derived from an EMBL/GenBank/DDBJ whole genome shotgun (WGS) entry which is preliminary data.</text>
</comment>
<dbReference type="EMBL" id="JACHON010000023">
    <property type="protein sequence ID" value="MBB6514140.1"/>
    <property type="molecule type" value="Genomic_DNA"/>
</dbReference>
<sequence length="70" mass="8253">MEILYLALLSIGIFSVWQNYRKKSNSDGSEEEVRNRFVRFLLSIILLIIAIMVFVFYLYPFLSLIIMTVT</sequence>
<reference evidence="2 3" key="1">
    <citation type="submission" date="2020-08" db="EMBL/GenBank/DDBJ databases">
        <title>Genomic Encyclopedia of Type Strains, Phase IV (KMG-IV): sequencing the most valuable type-strain genomes for metagenomic binning, comparative biology and taxonomic classification.</title>
        <authorList>
            <person name="Goeker M."/>
        </authorList>
    </citation>
    <scope>NUCLEOTIDE SEQUENCE [LARGE SCALE GENOMIC DNA]</scope>
    <source>
        <strain evidence="2 3">DSM 11805</strain>
    </source>
</reference>
<dbReference type="Proteomes" id="UP000572212">
    <property type="component" value="Unassembled WGS sequence"/>
</dbReference>
<name>A0A841RIT4_9BACI</name>
<keyword evidence="3" id="KW-1185">Reference proteome</keyword>
<keyword evidence="1" id="KW-1133">Transmembrane helix</keyword>
<evidence type="ECO:0000313" key="2">
    <source>
        <dbReference type="EMBL" id="MBB6514140.1"/>
    </source>
</evidence>
<proteinExistence type="predicted"/>
<gene>
    <name evidence="2" type="ORF">GGQ92_002961</name>
</gene>
<keyword evidence="1" id="KW-0812">Transmembrane</keyword>
<dbReference type="RefSeq" id="WP_184250594.1">
    <property type="nucleotide sequence ID" value="NZ_BAAACU010000014.1"/>
</dbReference>
<organism evidence="2 3">
    <name type="scientific">Gracilibacillus halotolerans</name>
    <dbReference type="NCBI Taxonomy" id="74386"/>
    <lineage>
        <taxon>Bacteria</taxon>
        <taxon>Bacillati</taxon>
        <taxon>Bacillota</taxon>
        <taxon>Bacilli</taxon>
        <taxon>Bacillales</taxon>
        <taxon>Bacillaceae</taxon>
        <taxon>Gracilibacillus</taxon>
    </lineage>
</organism>
<evidence type="ECO:0000256" key="1">
    <source>
        <dbReference type="SAM" id="Phobius"/>
    </source>
</evidence>
<keyword evidence="1" id="KW-0472">Membrane</keyword>
<evidence type="ECO:0000313" key="3">
    <source>
        <dbReference type="Proteomes" id="UP000572212"/>
    </source>
</evidence>
<feature type="transmembrane region" description="Helical" evidence="1">
    <location>
        <begin position="37"/>
        <end position="59"/>
    </location>
</feature>